<evidence type="ECO:0000256" key="8">
    <source>
        <dbReference type="ARBA" id="ARBA00026232"/>
    </source>
</evidence>
<evidence type="ECO:0000256" key="2">
    <source>
        <dbReference type="ARBA" id="ARBA00004922"/>
    </source>
</evidence>
<feature type="compositionally biased region" description="Basic and acidic residues" evidence="9">
    <location>
        <begin position="486"/>
        <end position="510"/>
    </location>
</feature>
<dbReference type="VEuPathDB" id="ToxoDB:TGDOM2_273550"/>
<reference evidence="10 11" key="1">
    <citation type="submission" date="2014-02" db="EMBL/GenBank/DDBJ databases">
        <authorList>
            <person name="Sibley D."/>
            <person name="Venepally P."/>
            <person name="Karamycheva S."/>
            <person name="Hadjithomas M."/>
            <person name="Khan A."/>
            <person name="Brunk B."/>
            <person name="Roos D."/>
            <person name="Caler E."/>
            <person name="Lorenzi H."/>
        </authorList>
    </citation>
    <scope>NUCLEOTIDE SEQUENCE [LARGE SCALE GENOMIC DNA]</scope>
    <source>
        <strain evidence="10 11">GAB2-2007-GAL-DOM2</strain>
    </source>
</reference>
<dbReference type="Pfam" id="PF10250">
    <property type="entry name" value="O-FucT"/>
    <property type="match status" value="1"/>
</dbReference>
<evidence type="ECO:0000256" key="7">
    <source>
        <dbReference type="ARBA" id="ARBA00025803"/>
    </source>
</evidence>
<keyword evidence="10" id="KW-0328">Glycosyltransferase</keyword>
<dbReference type="GO" id="GO:0005783">
    <property type="term" value="C:endoplasmic reticulum"/>
    <property type="evidence" value="ECO:0007669"/>
    <property type="project" value="UniProtKB-SubCell"/>
</dbReference>
<proteinExistence type="inferred from homology"/>
<dbReference type="GO" id="GO:0046922">
    <property type="term" value="F:peptide-O-fucosyltransferase activity"/>
    <property type="evidence" value="ECO:0007669"/>
    <property type="project" value="InterPro"/>
</dbReference>
<dbReference type="InterPro" id="IPR045130">
    <property type="entry name" value="OFUT2-like"/>
</dbReference>
<comment type="caution">
    <text evidence="10">The sequence shown here is derived from an EMBL/GenBank/DDBJ whole genome shotgun (WGS) entry which is preliminary data.</text>
</comment>
<protein>
    <recommendedName>
        <fullName evidence="8">GDP-fucose protein O-fucosyltransferase 2</fullName>
    </recommendedName>
</protein>
<dbReference type="PANTHER" id="PTHR13398">
    <property type="entry name" value="GDP-FUCOSE PROTEIN O-FUCOSYLTRANSFERASE 2"/>
    <property type="match status" value="1"/>
</dbReference>
<keyword evidence="6" id="KW-0119">Carbohydrate metabolism</keyword>
<comment type="pathway">
    <text evidence="2">Protein modification; protein glycosylation.</text>
</comment>
<dbReference type="PANTHER" id="PTHR13398:SF0">
    <property type="entry name" value="GDP-FUCOSE PROTEIN O-FUCOSYLTRANSFERASE 2"/>
    <property type="match status" value="1"/>
</dbReference>
<evidence type="ECO:0000313" key="11">
    <source>
        <dbReference type="Proteomes" id="UP000028837"/>
    </source>
</evidence>
<accession>A0A086KXG5</accession>
<dbReference type="AlphaFoldDB" id="A0A086KXG5"/>
<evidence type="ECO:0000256" key="4">
    <source>
        <dbReference type="ARBA" id="ARBA00022824"/>
    </source>
</evidence>
<dbReference type="Gene3D" id="3.40.50.11350">
    <property type="match status" value="1"/>
</dbReference>
<feature type="region of interest" description="Disordered" evidence="9">
    <location>
        <begin position="448"/>
        <end position="510"/>
    </location>
</feature>
<evidence type="ECO:0000256" key="1">
    <source>
        <dbReference type="ARBA" id="ARBA00004240"/>
    </source>
</evidence>
<evidence type="ECO:0000256" key="9">
    <source>
        <dbReference type="SAM" id="MobiDB-lite"/>
    </source>
</evidence>
<evidence type="ECO:0000313" key="10">
    <source>
        <dbReference type="EMBL" id="KFG49083.1"/>
    </source>
</evidence>
<organism evidence="10 11">
    <name type="scientific">Toxoplasma gondii GAB2-2007-GAL-DOM2</name>
    <dbReference type="NCBI Taxonomy" id="1130820"/>
    <lineage>
        <taxon>Eukaryota</taxon>
        <taxon>Sar</taxon>
        <taxon>Alveolata</taxon>
        <taxon>Apicomplexa</taxon>
        <taxon>Conoidasida</taxon>
        <taxon>Coccidia</taxon>
        <taxon>Eucoccidiorida</taxon>
        <taxon>Eimeriorina</taxon>
        <taxon>Sarcocystidae</taxon>
        <taxon>Toxoplasma</taxon>
    </lineage>
</organism>
<comment type="subcellular location">
    <subcellularLocation>
        <location evidence="1">Endoplasmic reticulum</location>
    </subcellularLocation>
</comment>
<dbReference type="Proteomes" id="UP000028837">
    <property type="component" value="Unassembled WGS sequence"/>
</dbReference>
<keyword evidence="3 10" id="KW-0808">Transferase</keyword>
<feature type="compositionally biased region" description="Basic and acidic residues" evidence="9">
    <location>
        <begin position="831"/>
        <end position="846"/>
    </location>
</feature>
<keyword evidence="4" id="KW-0256">Endoplasmic reticulum</keyword>
<feature type="region of interest" description="Disordered" evidence="9">
    <location>
        <begin position="819"/>
        <end position="858"/>
    </location>
</feature>
<evidence type="ECO:0000256" key="5">
    <source>
        <dbReference type="ARBA" id="ARBA00023253"/>
    </source>
</evidence>
<dbReference type="InterPro" id="IPR019378">
    <property type="entry name" value="GDP-Fuc_O-FucTrfase"/>
</dbReference>
<evidence type="ECO:0000256" key="3">
    <source>
        <dbReference type="ARBA" id="ARBA00022679"/>
    </source>
</evidence>
<dbReference type="OrthoDB" id="422368at2759"/>
<comment type="similarity">
    <text evidence="7">Belongs to the glycosyltransferase 68 family.</text>
</comment>
<gene>
    <name evidence="10" type="ORF">TGDOM2_273550</name>
</gene>
<evidence type="ECO:0000256" key="6">
    <source>
        <dbReference type="ARBA" id="ARBA00023277"/>
    </source>
</evidence>
<dbReference type="Gene3D" id="3.40.50.11340">
    <property type="match status" value="1"/>
</dbReference>
<dbReference type="EMBL" id="AHZU02000049">
    <property type="protein sequence ID" value="KFG49083.1"/>
    <property type="molecule type" value="Genomic_DNA"/>
</dbReference>
<keyword evidence="5" id="KW-0294">Fucose metabolism</keyword>
<name>A0A086KXG5_TOXGO</name>
<dbReference type="GO" id="GO:0006004">
    <property type="term" value="P:fucose metabolic process"/>
    <property type="evidence" value="ECO:0007669"/>
    <property type="project" value="UniProtKB-KW"/>
</dbReference>
<sequence length="858" mass="95964">MHCQLGGQARALIFLMFESCRNSWHVSPWSSVPFLPSPCLFFSFSALPFLHPLSQLIACRGSSATWLFPVSSGTLVLRYALAASPPRGTMRPSTNPRTAEEGRPWLIHATQTGPQTASVLSLFPAVNAGFFSACRQHRGGRPPCLLNHRRLLLGLVSVLTVFLSCLPFTNATVSPAALQDVCYAFGNISRKLSSFLVPSRVTCPRGATPLSGVEAQDSLEHPEIPDFRFLVYDVKNGEGFHLQKEVIYRVALVISLLNARSAQQGRMTDVHTAEKAREDRGHPQASHMLCASSSFSHACSARSTFPFFPMWVLVLPPWCRLAHWHFSEETITAMAENSWLKHVRWGTFFDFQDLGERLPVMEYEDFLTYQLMRPDPWGERRQRKEKQTTPVELDVVLSVRFSSTPSSRSLPFCACLSSRASEIADEQAQRDDVCCNVNDLPGCPQIHAALTPQERQRAPAQRGGDPREEIDEQTGEFNEGHNPSGDGEREKRKPGRRSDTSRSRKEIQEEAKVSDTWSGVSLWLAGFCETVRALEMWCASLYIADAPRIADLLWRSVAERPPGAIQTVWLKFGENLLVPWPDVLLDAHLLDMLHVHPKLRQIGDLFINKFLSNRDKTETGKGERASTEGGTEGDENLAKHGYIAAHLRRTDFLYLKRSVPLQRAAAYLVSRMKEHGVFKAFICTDGSEDEKRELRDAVRRVGDAASSSPYTVVFFDLPTVRRLMIKTLEASSHVSDDGSFHDLKAVETPGYSGPNHISLLLHPGITALIEVWIAARAAYFIGTKDSRFSQAIRWERHLMGHPLDSSLEVFCVDSSPDQTGGQAQGKCFATKSHDPPEGRSRSELRRKYWPSLDPSSTL</sequence>